<feature type="compositionally biased region" description="Polar residues" evidence="1">
    <location>
        <begin position="45"/>
        <end position="59"/>
    </location>
</feature>
<proteinExistence type="predicted"/>
<reference evidence="3" key="1">
    <citation type="journal article" date="2019" name="Int. J. Syst. Evol. Microbiol.">
        <title>The Global Catalogue of Microorganisms (GCM) 10K type strain sequencing project: providing services to taxonomists for standard genome sequencing and annotation.</title>
        <authorList>
            <consortium name="The Broad Institute Genomics Platform"/>
            <consortium name="The Broad Institute Genome Sequencing Center for Infectious Disease"/>
            <person name="Wu L."/>
            <person name="Ma J."/>
        </authorList>
    </citation>
    <scope>NUCLEOTIDE SEQUENCE [LARGE SCALE GENOMIC DNA]</scope>
    <source>
        <strain evidence="3">CGMCC 4.7682</strain>
    </source>
</reference>
<name>A0ABV7QGS8_9PSEU</name>
<evidence type="ECO:0000313" key="3">
    <source>
        <dbReference type="Proteomes" id="UP001595764"/>
    </source>
</evidence>
<feature type="region of interest" description="Disordered" evidence="1">
    <location>
        <begin position="1"/>
        <end position="150"/>
    </location>
</feature>
<dbReference type="RefSeq" id="WP_377874907.1">
    <property type="nucleotide sequence ID" value="NZ_JBHMAY010000078.1"/>
</dbReference>
<keyword evidence="3" id="KW-1185">Reference proteome</keyword>
<sequence>MTWDSPLNGDAIRWFSDLPTRGETGPSRADWSFSGETTRAPEPLSSRSTEPSARVSSIGGSPRRGTALPRNGESPAAAPPGRVRSGVPPLPLDGEAAEPLSPFSGETFGAPSLDEPEPSKAPSPPSGETLEAPEARKPEPADQPSPLGGE</sequence>
<gene>
    <name evidence="2" type="ORF">ACFORO_14865</name>
</gene>
<accession>A0ABV7QGS8</accession>
<comment type="caution">
    <text evidence="2">The sequence shown here is derived from an EMBL/GenBank/DDBJ whole genome shotgun (WGS) entry which is preliminary data.</text>
</comment>
<dbReference type="EMBL" id="JBHRWI010000019">
    <property type="protein sequence ID" value="MFC3511459.1"/>
    <property type="molecule type" value="Genomic_DNA"/>
</dbReference>
<evidence type="ECO:0000313" key="2">
    <source>
        <dbReference type="EMBL" id="MFC3511459.1"/>
    </source>
</evidence>
<dbReference type="Proteomes" id="UP001595764">
    <property type="component" value="Unassembled WGS sequence"/>
</dbReference>
<protein>
    <submittedName>
        <fullName evidence="2">Uncharacterized protein</fullName>
    </submittedName>
</protein>
<organism evidence="2 3">
    <name type="scientific">Amycolatopsis halotolerans</name>
    <dbReference type="NCBI Taxonomy" id="330083"/>
    <lineage>
        <taxon>Bacteria</taxon>
        <taxon>Bacillati</taxon>
        <taxon>Actinomycetota</taxon>
        <taxon>Actinomycetes</taxon>
        <taxon>Pseudonocardiales</taxon>
        <taxon>Pseudonocardiaceae</taxon>
        <taxon>Amycolatopsis</taxon>
    </lineage>
</organism>
<evidence type="ECO:0000256" key="1">
    <source>
        <dbReference type="SAM" id="MobiDB-lite"/>
    </source>
</evidence>